<evidence type="ECO:0000256" key="5">
    <source>
        <dbReference type="ARBA" id="ARBA00023136"/>
    </source>
</evidence>
<dbReference type="RefSeq" id="WP_188220766.1">
    <property type="nucleotide sequence ID" value="NZ_NASZ01000014.1"/>
</dbReference>
<dbReference type="InterPro" id="IPR008969">
    <property type="entry name" value="CarboxyPept-like_regulatory"/>
</dbReference>
<keyword evidence="12" id="KW-1185">Reference proteome</keyword>
<gene>
    <name evidence="11" type="ORF">B6A10_09970</name>
</gene>
<dbReference type="Proteomes" id="UP000661715">
    <property type="component" value="Unassembled WGS sequence"/>
</dbReference>
<dbReference type="Gene3D" id="2.60.40.1120">
    <property type="entry name" value="Carboxypeptidase-like, regulatory domain"/>
    <property type="match status" value="1"/>
</dbReference>
<evidence type="ECO:0000259" key="9">
    <source>
        <dbReference type="Pfam" id="PF07715"/>
    </source>
</evidence>
<comment type="subcellular location">
    <subcellularLocation>
        <location evidence="1 7">Cell outer membrane</location>
        <topology evidence="1 7">Multi-pass membrane protein</topology>
    </subcellularLocation>
</comment>
<dbReference type="Pfam" id="PF13715">
    <property type="entry name" value="CarbopepD_reg_2"/>
    <property type="match status" value="1"/>
</dbReference>
<dbReference type="Gene3D" id="2.170.130.10">
    <property type="entry name" value="TonB-dependent receptor, plug domain"/>
    <property type="match status" value="1"/>
</dbReference>
<dbReference type="EMBL" id="NASZ01000014">
    <property type="protein sequence ID" value="MBD0725505.1"/>
    <property type="molecule type" value="Genomic_DNA"/>
</dbReference>
<evidence type="ECO:0000313" key="11">
    <source>
        <dbReference type="EMBL" id="MBD0725505.1"/>
    </source>
</evidence>
<feature type="domain" description="Outer membrane protein beta-barrel" evidence="10">
    <location>
        <begin position="387"/>
        <end position="801"/>
    </location>
</feature>
<dbReference type="Pfam" id="PF14905">
    <property type="entry name" value="OMP_b-brl_3"/>
    <property type="match status" value="1"/>
</dbReference>
<reference evidence="11 12" key="1">
    <citation type="journal article" date="2020" name="Microbiol. Res.">
        <title>Flavobacterium pokkalii sp. nov., a novel plant growth promoting native rhizobacteria isolated from pokkali rice grown in coastal saline affected agricultural regions of southern India, Kerala.</title>
        <authorList>
            <person name="Menon R.R."/>
            <person name="Kumari S."/>
            <person name="Viver T."/>
            <person name="Rameshkumar N."/>
        </authorList>
    </citation>
    <scope>NUCLEOTIDE SEQUENCE [LARGE SCALE GENOMIC DNA]</scope>
    <source>
        <strain evidence="11 12">L1I52</strain>
    </source>
</reference>
<dbReference type="InterPro" id="IPR036942">
    <property type="entry name" value="Beta-barrel_TonB_sf"/>
</dbReference>
<dbReference type="PROSITE" id="PS52016">
    <property type="entry name" value="TONB_DEPENDENT_REC_3"/>
    <property type="match status" value="1"/>
</dbReference>
<dbReference type="InterPro" id="IPR012910">
    <property type="entry name" value="Plug_dom"/>
</dbReference>
<dbReference type="Gene3D" id="2.40.170.20">
    <property type="entry name" value="TonB-dependent receptor, beta-barrel domain"/>
    <property type="match status" value="1"/>
</dbReference>
<evidence type="ECO:0000313" key="12">
    <source>
        <dbReference type="Proteomes" id="UP000661715"/>
    </source>
</evidence>
<dbReference type="Pfam" id="PF07715">
    <property type="entry name" value="Plug"/>
    <property type="match status" value="1"/>
</dbReference>
<dbReference type="SUPFAM" id="SSF49464">
    <property type="entry name" value="Carboxypeptidase regulatory domain-like"/>
    <property type="match status" value="1"/>
</dbReference>
<evidence type="ECO:0000256" key="7">
    <source>
        <dbReference type="PROSITE-ProRule" id="PRU01360"/>
    </source>
</evidence>
<name>A0ABR7URG6_9FLAO</name>
<proteinExistence type="inferred from homology"/>
<keyword evidence="2 7" id="KW-0813">Transport</keyword>
<protein>
    <submittedName>
        <fullName evidence="11">TonB-dependent receptor</fullName>
    </submittedName>
</protein>
<evidence type="ECO:0000256" key="3">
    <source>
        <dbReference type="ARBA" id="ARBA00022452"/>
    </source>
</evidence>
<feature type="compositionally biased region" description="Gly residues" evidence="8">
    <location>
        <begin position="821"/>
        <end position="830"/>
    </location>
</feature>
<evidence type="ECO:0000256" key="4">
    <source>
        <dbReference type="ARBA" id="ARBA00022692"/>
    </source>
</evidence>
<sequence>MRQTLKLILGLSFFFSFWTTYAKIEKPIADPVKEKVKISGTVIEKTTKQPLEYATVTITDTKNPKAITGGITNAKGNFAIEVAPGIYNIKIEFISFKAVEFNQRNLQKNLDLGTISLIEDAAQLNEVVVRAEKSTVEIKLDKKVYNVGQDMIVKGGTVSDVLENVPSVTVDVEGNVSLRGNENVRIFIDGRPSNSLNMAEALKQIPADAIDKVEVITNPSARYDAEGGAGILNIILKKGKNLGFNGSFIASTGIPETYGLSANLNYKTEKLNFFTSTGYDYRTSEGRGLTHSTLFDDNKNIIGYTNEDKDTDRLRKGISSKTGMEWTIAPNTYWTNSISYRDNRGTNNDLVYYNSFDVDKNFISKRYRLSNGDDNSKDIELASNFLKNFNDKGHKLTVDFSYSNNKDNENSAITDETLNSGNPASIDQTLNNKTQDQFQVQTDYVLPFENGSQFEAGYKGNFNDLDNVYSVTTDDSGNPIEGYLSNTLEYKERINALYAQYGFKLNKFSYLFGLRWEDTKINVNLLDTQDFNTKKYNNFFPSAFINYEISDESSISLSYSKRLSRPRGRFLNPATNYSSNINLFRGNPDLNPSFTDKFDIGYLKKWNKVTFSTSMYFENTKNVFSFVRTETGDFVGNNPVVLSSPINLAKEQQFGFEFTLNYNPFKIWKINSSFNLSNSKTTGSYTYTNVNDDEITQDLNNETFAWFSRINSRLTLPAKIDWQLTGMYFSPRTTAQGKNLGNYVVNMAFSKDILKDKATLALNVSDLFNSRRMKSETNLTSVMSYSEFQWRKRQINLSFTYRLNMKKTDKDKNMPRNNGGDDNGGGEFPG</sequence>
<feature type="domain" description="TonB-dependent receptor plug" evidence="9">
    <location>
        <begin position="148"/>
        <end position="231"/>
    </location>
</feature>
<organism evidence="11 12">
    <name type="scientific">Flavobacterium pokkalii</name>
    <dbReference type="NCBI Taxonomy" id="1940408"/>
    <lineage>
        <taxon>Bacteria</taxon>
        <taxon>Pseudomonadati</taxon>
        <taxon>Bacteroidota</taxon>
        <taxon>Flavobacteriia</taxon>
        <taxon>Flavobacteriales</taxon>
        <taxon>Flavobacteriaceae</taxon>
        <taxon>Flavobacterium</taxon>
    </lineage>
</organism>
<evidence type="ECO:0000256" key="6">
    <source>
        <dbReference type="ARBA" id="ARBA00023237"/>
    </source>
</evidence>
<evidence type="ECO:0000259" key="10">
    <source>
        <dbReference type="Pfam" id="PF14905"/>
    </source>
</evidence>
<evidence type="ECO:0000256" key="1">
    <source>
        <dbReference type="ARBA" id="ARBA00004571"/>
    </source>
</evidence>
<feature type="region of interest" description="Disordered" evidence="8">
    <location>
        <begin position="808"/>
        <end position="830"/>
    </location>
</feature>
<keyword evidence="4 7" id="KW-0812">Transmembrane</keyword>
<keyword evidence="6 7" id="KW-0998">Cell outer membrane</keyword>
<keyword evidence="5 7" id="KW-0472">Membrane</keyword>
<comment type="caution">
    <text evidence="11">The sequence shown here is derived from an EMBL/GenBank/DDBJ whole genome shotgun (WGS) entry which is preliminary data.</text>
</comment>
<dbReference type="InterPro" id="IPR039426">
    <property type="entry name" value="TonB-dep_rcpt-like"/>
</dbReference>
<dbReference type="PANTHER" id="PTHR40980">
    <property type="entry name" value="PLUG DOMAIN-CONTAINING PROTEIN"/>
    <property type="match status" value="1"/>
</dbReference>
<dbReference type="SUPFAM" id="SSF56935">
    <property type="entry name" value="Porins"/>
    <property type="match status" value="1"/>
</dbReference>
<accession>A0ABR7URG6</accession>
<dbReference type="InterPro" id="IPR037066">
    <property type="entry name" value="Plug_dom_sf"/>
</dbReference>
<evidence type="ECO:0000256" key="2">
    <source>
        <dbReference type="ARBA" id="ARBA00022448"/>
    </source>
</evidence>
<evidence type="ECO:0000256" key="8">
    <source>
        <dbReference type="SAM" id="MobiDB-lite"/>
    </source>
</evidence>
<dbReference type="PANTHER" id="PTHR40980:SF4">
    <property type="entry name" value="TONB-DEPENDENT RECEPTOR-LIKE BETA-BARREL DOMAIN-CONTAINING PROTEIN"/>
    <property type="match status" value="1"/>
</dbReference>
<keyword evidence="11" id="KW-0675">Receptor</keyword>
<dbReference type="InterPro" id="IPR041700">
    <property type="entry name" value="OMP_b-brl_3"/>
</dbReference>
<keyword evidence="3 7" id="KW-1134">Transmembrane beta strand</keyword>
<comment type="similarity">
    <text evidence="7">Belongs to the TonB-dependent receptor family.</text>
</comment>